<feature type="chain" id="PRO_5038554388" evidence="2">
    <location>
        <begin position="23"/>
        <end position="138"/>
    </location>
</feature>
<protein>
    <submittedName>
        <fullName evidence="3">Uncharacterized protein</fullName>
    </submittedName>
</protein>
<dbReference type="RefSeq" id="WP_149324268.1">
    <property type="nucleotide sequence ID" value="NZ_CP043504.1"/>
</dbReference>
<dbReference type="OrthoDB" id="166978at2"/>
<name>A0A5C1Y6K0_9MICO</name>
<dbReference type="PROSITE" id="PS51257">
    <property type="entry name" value="PROKAR_LIPOPROTEIN"/>
    <property type="match status" value="1"/>
</dbReference>
<dbReference type="Proteomes" id="UP000322159">
    <property type="component" value="Chromosome"/>
</dbReference>
<gene>
    <name evidence="3" type="ORF">FLP23_01665</name>
</gene>
<proteinExistence type="predicted"/>
<evidence type="ECO:0000313" key="3">
    <source>
        <dbReference type="EMBL" id="QEO08835.1"/>
    </source>
</evidence>
<feature type="compositionally biased region" description="Low complexity" evidence="1">
    <location>
        <begin position="36"/>
        <end position="46"/>
    </location>
</feature>
<accession>A0A5C1Y6K0</accession>
<evidence type="ECO:0000256" key="1">
    <source>
        <dbReference type="SAM" id="MobiDB-lite"/>
    </source>
</evidence>
<dbReference type="EMBL" id="CP043504">
    <property type="protein sequence ID" value="QEO08835.1"/>
    <property type="molecule type" value="Genomic_DNA"/>
</dbReference>
<dbReference type="AlphaFoldDB" id="A0A5C1Y6K0"/>
<feature type="region of interest" description="Disordered" evidence="1">
    <location>
        <begin position="26"/>
        <end position="86"/>
    </location>
</feature>
<reference evidence="3 4" key="1">
    <citation type="submission" date="2019-09" db="EMBL/GenBank/DDBJ databases">
        <title>Genome sequencing of strain KACC 19322.</title>
        <authorList>
            <person name="Heo J."/>
            <person name="Kim S.-J."/>
            <person name="Kim J.-S."/>
            <person name="Hong S.-B."/>
            <person name="Kwon S.-W."/>
        </authorList>
    </citation>
    <scope>NUCLEOTIDE SEQUENCE [LARGE SCALE GENOMIC DNA]</scope>
    <source>
        <strain evidence="3 4">KACC 19322</strain>
    </source>
</reference>
<sequence>MSRRHPALVLLPALLVMGVLSACAPTAPSSEGSGPDAGASSTTDDGATTDDGDERTSDDSFSGATIPGTGSYAIPDQIPFGGYQLEGDPGVLPDGCTWSITGDSGTVAENNGAYVFITDIPEASTFTTNGCPDWEQFE</sequence>
<feature type="signal peptide" evidence="2">
    <location>
        <begin position="1"/>
        <end position="22"/>
    </location>
</feature>
<keyword evidence="4" id="KW-1185">Reference proteome</keyword>
<organism evidence="3 4">
    <name type="scientific">Protaetiibacter larvae</name>
    <dbReference type="NCBI Taxonomy" id="2592654"/>
    <lineage>
        <taxon>Bacteria</taxon>
        <taxon>Bacillati</taxon>
        <taxon>Actinomycetota</taxon>
        <taxon>Actinomycetes</taxon>
        <taxon>Micrococcales</taxon>
        <taxon>Microbacteriaceae</taxon>
        <taxon>Protaetiibacter</taxon>
    </lineage>
</organism>
<keyword evidence="2" id="KW-0732">Signal</keyword>
<evidence type="ECO:0000256" key="2">
    <source>
        <dbReference type="SAM" id="SignalP"/>
    </source>
</evidence>
<evidence type="ECO:0000313" key="4">
    <source>
        <dbReference type="Proteomes" id="UP000322159"/>
    </source>
</evidence>
<dbReference type="KEGG" id="lyk:FLP23_01665"/>